<evidence type="ECO:0000256" key="2">
    <source>
        <dbReference type="ARBA" id="ARBA00009347"/>
    </source>
</evidence>
<evidence type="ECO:0000256" key="6">
    <source>
        <dbReference type="RuleBase" id="RU362125"/>
    </source>
</evidence>
<evidence type="ECO:0000259" key="8">
    <source>
        <dbReference type="Pfam" id="PF02770"/>
    </source>
</evidence>
<feature type="domain" description="Acyl-CoA oxidase/dehydrogenase middle" evidence="8">
    <location>
        <begin position="127"/>
        <end position="220"/>
    </location>
</feature>
<reference evidence="10 11" key="1">
    <citation type="journal article" date="2019" name="ISME J.">
        <title>Candidatus Macondimonas diazotrophica, a novel gammaproteobacterial genus dominating crude-oil-contaminated coastal sediments.</title>
        <authorList>
            <person name="Karthikeyan S."/>
            <person name="Konstantinidis K."/>
        </authorList>
    </citation>
    <scope>NUCLEOTIDE SEQUENCE [LARGE SCALE GENOMIC DNA]</scope>
    <source>
        <strain evidence="10 11">KTK01</strain>
    </source>
</reference>
<accession>A0A4Z0F8W4</accession>
<keyword evidence="4 6" id="KW-0274">FAD</keyword>
<feature type="domain" description="Acyl-CoA dehydrogenase/oxidase C-terminal" evidence="7">
    <location>
        <begin position="233"/>
        <end position="374"/>
    </location>
</feature>
<dbReference type="SUPFAM" id="SSF56645">
    <property type="entry name" value="Acyl-CoA dehydrogenase NM domain-like"/>
    <property type="match status" value="1"/>
</dbReference>
<dbReference type="InterPro" id="IPR009075">
    <property type="entry name" value="AcylCo_DH/oxidase_C"/>
</dbReference>
<evidence type="ECO:0000259" key="7">
    <source>
        <dbReference type="Pfam" id="PF00441"/>
    </source>
</evidence>
<dbReference type="InterPro" id="IPR006091">
    <property type="entry name" value="Acyl-CoA_Oxase/DH_mid-dom"/>
</dbReference>
<evidence type="ECO:0000313" key="10">
    <source>
        <dbReference type="EMBL" id="TFZ82824.1"/>
    </source>
</evidence>
<dbReference type="PANTHER" id="PTHR43884">
    <property type="entry name" value="ACYL-COA DEHYDROGENASE"/>
    <property type="match status" value="1"/>
</dbReference>
<keyword evidence="5 6" id="KW-0560">Oxidoreductase</keyword>
<dbReference type="InterPro" id="IPR013786">
    <property type="entry name" value="AcylCoA_DH/ox_N"/>
</dbReference>
<evidence type="ECO:0000259" key="9">
    <source>
        <dbReference type="Pfam" id="PF02771"/>
    </source>
</evidence>
<dbReference type="OrthoDB" id="9769473at2"/>
<evidence type="ECO:0000256" key="5">
    <source>
        <dbReference type="ARBA" id="ARBA00023002"/>
    </source>
</evidence>
<keyword evidence="3 6" id="KW-0285">Flavoprotein</keyword>
<sequence length="395" mass="43649">MDFRFTEEQQLLRDSIEKFLREDYGSTGVGIAERRKKSRKAPGYDEAMWNTFADLGWLGVAIPEEFGGIGGSLVDTMVVMEELGKGLILEPYFPTVVLGANAVLLGGSDAQKRKILPGVVEGKILLALAHAEEQARNNPFDIATTASRHDSGWTLNGSKSLVLNGDSAHQLIVVARTSGNRNDRSGLTLFLVDAKSEGITRTDYPTVDCLRASEVRFENVMVGQSHVLGTVDQGAEVLEVVIQRAILALGAEAVGMMEMLHRDTAEYTRQRVQFGHPLSQFQTVKHRIVDMFVETELTRSLLYRATMETEAAHPEATLDIHALKHKLGKAGRFVGQSAVQLHGGMGQTEELRIGHYFIRLTAMDPLFGDKDYHLQRYVDLMSIPEGEPDANILPF</sequence>
<gene>
    <name evidence="10" type="ORF">E4680_05970</name>
</gene>
<dbReference type="SUPFAM" id="SSF47203">
    <property type="entry name" value="Acyl-CoA dehydrogenase C-terminal domain-like"/>
    <property type="match status" value="1"/>
</dbReference>
<comment type="cofactor">
    <cofactor evidence="1 6">
        <name>FAD</name>
        <dbReference type="ChEBI" id="CHEBI:57692"/>
    </cofactor>
</comment>
<feature type="domain" description="Acyl-CoA dehydrogenase/oxidase N-terminal" evidence="9">
    <location>
        <begin position="6"/>
        <end position="123"/>
    </location>
</feature>
<proteinExistence type="inferred from homology"/>
<dbReference type="AlphaFoldDB" id="A0A4Z0F8W4"/>
<dbReference type="Pfam" id="PF00441">
    <property type="entry name" value="Acyl-CoA_dh_1"/>
    <property type="match status" value="1"/>
</dbReference>
<dbReference type="CDD" id="cd00567">
    <property type="entry name" value="ACAD"/>
    <property type="match status" value="1"/>
</dbReference>
<organism evidence="10 11">
    <name type="scientific">Candidatus Macondimonas diazotrophica</name>
    <dbReference type="NCBI Taxonomy" id="2305248"/>
    <lineage>
        <taxon>Bacteria</taxon>
        <taxon>Pseudomonadati</taxon>
        <taxon>Pseudomonadota</taxon>
        <taxon>Gammaproteobacteria</taxon>
        <taxon>Chromatiales</taxon>
        <taxon>Ectothiorhodospiraceae</taxon>
        <taxon>Candidatus Macondimonas</taxon>
    </lineage>
</organism>
<dbReference type="Gene3D" id="1.10.540.10">
    <property type="entry name" value="Acyl-CoA dehydrogenase/oxidase, N-terminal domain"/>
    <property type="match status" value="1"/>
</dbReference>
<dbReference type="InterPro" id="IPR009100">
    <property type="entry name" value="AcylCoA_DH/oxidase_NM_dom_sf"/>
</dbReference>
<dbReference type="Proteomes" id="UP000297890">
    <property type="component" value="Unassembled WGS sequence"/>
</dbReference>
<name>A0A4Z0F8W4_9GAMM</name>
<evidence type="ECO:0000256" key="4">
    <source>
        <dbReference type="ARBA" id="ARBA00022827"/>
    </source>
</evidence>
<dbReference type="EMBL" id="SRIO01000006">
    <property type="protein sequence ID" value="TFZ82824.1"/>
    <property type="molecule type" value="Genomic_DNA"/>
</dbReference>
<evidence type="ECO:0000256" key="1">
    <source>
        <dbReference type="ARBA" id="ARBA00001974"/>
    </source>
</evidence>
<dbReference type="InterPro" id="IPR046373">
    <property type="entry name" value="Acyl-CoA_Oxase/DH_mid-dom_sf"/>
</dbReference>
<dbReference type="GO" id="GO:0003995">
    <property type="term" value="F:acyl-CoA dehydrogenase activity"/>
    <property type="evidence" value="ECO:0007669"/>
    <property type="project" value="TreeGrafter"/>
</dbReference>
<dbReference type="InterPro" id="IPR037069">
    <property type="entry name" value="AcylCoA_DH/ox_N_sf"/>
</dbReference>
<dbReference type="Pfam" id="PF02770">
    <property type="entry name" value="Acyl-CoA_dh_M"/>
    <property type="match status" value="1"/>
</dbReference>
<dbReference type="InterPro" id="IPR036250">
    <property type="entry name" value="AcylCo_DH-like_C"/>
</dbReference>
<dbReference type="Pfam" id="PF02771">
    <property type="entry name" value="Acyl-CoA_dh_N"/>
    <property type="match status" value="1"/>
</dbReference>
<dbReference type="Gene3D" id="2.40.110.10">
    <property type="entry name" value="Butyryl-CoA Dehydrogenase, subunit A, domain 2"/>
    <property type="match status" value="1"/>
</dbReference>
<dbReference type="Gene3D" id="1.20.140.10">
    <property type="entry name" value="Butyryl-CoA Dehydrogenase, subunit A, domain 3"/>
    <property type="match status" value="1"/>
</dbReference>
<dbReference type="GO" id="GO:0050660">
    <property type="term" value="F:flavin adenine dinucleotide binding"/>
    <property type="evidence" value="ECO:0007669"/>
    <property type="project" value="InterPro"/>
</dbReference>
<evidence type="ECO:0000313" key="11">
    <source>
        <dbReference type="Proteomes" id="UP000297890"/>
    </source>
</evidence>
<keyword evidence="11" id="KW-1185">Reference proteome</keyword>
<comment type="caution">
    <text evidence="10">The sequence shown here is derived from an EMBL/GenBank/DDBJ whole genome shotgun (WGS) entry which is preliminary data.</text>
</comment>
<protein>
    <submittedName>
        <fullName evidence="10">Pimeloyl-CoA dehydrogenase small subunit</fullName>
    </submittedName>
</protein>
<evidence type="ECO:0000256" key="3">
    <source>
        <dbReference type="ARBA" id="ARBA00022630"/>
    </source>
</evidence>
<dbReference type="PANTHER" id="PTHR43884:SF20">
    <property type="entry name" value="ACYL-COA DEHYDROGENASE FADE28"/>
    <property type="match status" value="1"/>
</dbReference>
<dbReference type="RefSeq" id="WP_135281494.1">
    <property type="nucleotide sequence ID" value="NZ_SRIO01000006.1"/>
</dbReference>
<comment type="similarity">
    <text evidence="2 6">Belongs to the acyl-CoA dehydrogenase family.</text>
</comment>